<name>A0A095TLV9_9GAMM</name>
<evidence type="ECO:0000313" key="1">
    <source>
        <dbReference type="EMBL" id="KGD63438.1"/>
    </source>
</evidence>
<dbReference type="STRING" id="1177154.Y5S_03247"/>
<evidence type="ECO:0000313" key="2">
    <source>
        <dbReference type="Proteomes" id="UP000029444"/>
    </source>
</evidence>
<keyword evidence="2" id="KW-1185">Reference proteome</keyword>
<comment type="caution">
    <text evidence="1">The sequence shown here is derived from an EMBL/GenBank/DDBJ whole genome shotgun (WGS) entry which is preliminary data.</text>
</comment>
<gene>
    <name evidence="1" type="ORF">Y5S_03247</name>
</gene>
<sequence>MLLITACLAFSGCQTAGQQGESTDNRGVARKLPPLAADPASVNEVAHALPQDKSDLSRFTIPQTLVGLKLDGEISSGAARTFRYMSENRQETLQLVLSNLPAGWESMTPERAVASYYSETRQRRVQRALSNPANALSILSEGLLDLEGQPAAQAQMRWIEPNKPIQNQSLVITMVDGSFIRISNASYKQNSRWLQQQAKRCLAEFKAAQE</sequence>
<organism evidence="1 2">
    <name type="scientific">Alcanivorax nanhaiticus</name>
    <dbReference type="NCBI Taxonomy" id="1177154"/>
    <lineage>
        <taxon>Bacteria</taxon>
        <taxon>Pseudomonadati</taxon>
        <taxon>Pseudomonadota</taxon>
        <taxon>Gammaproteobacteria</taxon>
        <taxon>Oceanospirillales</taxon>
        <taxon>Alcanivoracaceae</taxon>
        <taxon>Alcanivorax</taxon>
    </lineage>
</organism>
<proteinExistence type="predicted"/>
<protein>
    <submittedName>
        <fullName evidence="1">Uncharacterized protein</fullName>
    </submittedName>
</protein>
<dbReference type="EMBL" id="ARXV01000017">
    <property type="protein sequence ID" value="KGD63438.1"/>
    <property type="molecule type" value="Genomic_DNA"/>
</dbReference>
<dbReference type="PATRIC" id="fig|1177154.3.peg.3288"/>
<dbReference type="Proteomes" id="UP000029444">
    <property type="component" value="Unassembled WGS sequence"/>
</dbReference>
<accession>A0A095TLV9</accession>
<dbReference type="AlphaFoldDB" id="A0A095TLV9"/>
<reference evidence="1 2" key="1">
    <citation type="submission" date="2012-09" db="EMBL/GenBank/DDBJ databases">
        <title>Genome Sequence of alkane-degrading Bacterium Alcanivorax sp. 19-m-6.</title>
        <authorList>
            <person name="Lai Q."/>
            <person name="Shao Z."/>
        </authorList>
    </citation>
    <scope>NUCLEOTIDE SEQUENCE [LARGE SCALE GENOMIC DNA]</scope>
    <source>
        <strain evidence="1 2">19-m-6</strain>
    </source>
</reference>